<gene>
    <name evidence="1" type="ORF">rsdtw13_37790</name>
</gene>
<comment type="caution">
    <text evidence="1">The sequence shown here is derived from an EMBL/GenBank/DDBJ whole genome shotgun (WGS) entry which is preliminary data.</text>
</comment>
<evidence type="ECO:0000313" key="2">
    <source>
        <dbReference type="Proteomes" id="UP001058074"/>
    </source>
</evidence>
<name>A0ACB5RHD7_9CLOT</name>
<accession>A0ACB5RHD7</accession>
<organism evidence="1 2">
    <name type="scientific">Inconstantimicrobium mannanitabidum</name>
    <dbReference type="NCBI Taxonomy" id="1604901"/>
    <lineage>
        <taxon>Bacteria</taxon>
        <taxon>Bacillati</taxon>
        <taxon>Bacillota</taxon>
        <taxon>Clostridia</taxon>
        <taxon>Eubacteriales</taxon>
        <taxon>Clostridiaceae</taxon>
        <taxon>Inconstantimicrobium</taxon>
    </lineage>
</organism>
<dbReference type="EMBL" id="BROD01000001">
    <property type="protein sequence ID" value="GKX68521.1"/>
    <property type="molecule type" value="Genomic_DNA"/>
</dbReference>
<dbReference type="Proteomes" id="UP001058074">
    <property type="component" value="Unassembled WGS sequence"/>
</dbReference>
<sequence>MKKRILLLGLISVLLFNFFGCGSSKKNNEVVDNKNIVIAIKQSGKCNVSIEPKIELLSIMQYIADDPAILKKDLYKDNEKYSKDISEYFSSYKNEGVVTLYKEMMKSGFNYSAPAEAMLYVDDNLKLINNLTLPEDVVNSAGGKEKLLKFYNLLDDFRKKTKFDDFYIKHNDFYKNLVSAVKTKVDQSECIETLEKYYGYKQNSYNFIIEPLSIGGYAARIPSKDGKFDLYDFMVVPNNNAEFFQLIIHEFGHSYVNPLTAQNINEINKYDNLFTSIKEVMTKQQYSSWEFCVNENIVRAVAYRTLFKNFGYEVSEGYINMDTQKKFIFIKAITENLKEYEDNRDKYPTFNDFYPKLVEMFKELSNKQVPK</sequence>
<proteinExistence type="predicted"/>
<keyword evidence="2" id="KW-1185">Reference proteome</keyword>
<reference evidence="1" key="1">
    <citation type="journal article" date="2025" name="Int. J. Syst. Evol. Microbiol.">
        <title>Inconstantimicrobium mannanitabidum sp. nov., a novel member of the family Clostridiaceae isolated from anoxic soil under the treatment of reductive soil disinfestation.</title>
        <authorList>
            <person name="Ueki A."/>
            <person name="Tonouchi A."/>
            <person name="Honma S."/>
            <person name="Kaku N."/>
            <person name="Ueki K."/>
        </authorList>
    </citation>
    <scope>NUCLEOTIDE SEQUENCE</scope>
    <source>
        <strain evidence="1">TW13</strain>
    </source>
</reference>
<evidence type="ECO:0000313" key="1">
    <source>
        <dbReference type="EMBL" id="GKX68521.1"/>
    </source>
</evidence>
<protein>
    <submittedName>
        <fullName evidence="1">Uncharacterized protein</fullName>
    </submittedName>
</protein>